<evidence type="ECO:0000313" key="1">
    <source>
        <dbReference type="EMBL" id="MCI30266.1"/>
    </source>
</evidence>
<keyword evidence="2" id="KW-1185">Reference proteome</keyword>
<dbReference type="Proteomes" id="UP000265520">
    <property type="component" value="Unassembled WGS sequence"/>
</dbReference>
<reference evidence="1 2" key="1">
    <citation type="journal article" date="2018" name="Front. Plant Sci.">
        <title>Red Clover (Trifolium pratense) and Zigzag Clover (T. medium) - A Picture of Genomic Similarities and Differences.</title>
        <authorList>
            <person name="Dluhosova J."/>
            <person name="Istvanek J."/>
            <person name="Nedelnik J."/>
            <person name="Repkova J."/>
        </authorList>
    </citation>
    <scope>NUCLEOTIDE SEQUENCE [LARGE SCALE GENOMIC DNA]</scope>
    <source>
        <strain evidence="2">cv. 10/8</strain>
        <tissue evidence="1">Leaf</tissue>
    </source>
</reference>
<sequence>LGSVLQRFEVVFGSSLGKVPPEIVVMRVI</sequence>
<dbReference type="EMBL" id="LXQA010178296">
    <property type="protein sequence ID" value="MCI30266.1"/>
    <property type="molecule type" value="Genomic_DNA"/>
</dbReference>
<protein>
    <submittedName>
        <fullName evidence="1">Uncharacterized protein</fullName>
    </submittedName>
</protein>
<evidence type="ECO:0000313" key="2">
    <source>
        <dbReference type="Proteomes" id="UP000265520"/>
    </source>
</evidence>
<comment type="caution">
    <text evidence="1">The sequence shown here is derived from an EMBL/GenBank/DDBJ whole genome shotgun (WGS) entry which is preliminary data.</text>
</comment>
<proteinExistence type="predicted"/>
<name>A0A392R346_9FABA</name>
<accession>A0A392R346</accession>
<feature type="non-terminal residue" evidence="1">
    <location>
        <position position="1"/>
    </location>
</feature>
<organism evidence="1 2">
    <name type="scientific">Trifolium medium</name>
    <dbReference type="NCBI Taxonomy" id="97028"/>
    <lineage>
        <taxon>Eukaryota</taxon>
        <taxon>Viridiplantae</taxon>
        <taxon>Streptophyta</taxon>
        <taxon>Embryophyta</taxon>
        <taxon>Tracheophyta</taxon>
        <taxon>Spermatophyta</taxon>
        <taxon>Magnoliopsida</taxon>
        <taxon>eudicotyledons</taxon>
        <taxon>Gunneridae</taxon>
        <taxon>Pentapetalae</taxon>
        <taxon>rosids</taxon>
        <taxon>fabids</taxon>
        <taxon>Fabales</taxon>
        <taxon>Fabaceae</taxon>
        <taxon>Papilionoideae</taxon>
        <taxon>50 kb inversion clade</taxon>
        <taxon>NPAAA clade</taxon>
        <taxon>Hologalegina</taxon>
        <taxon>IRL clade</taxon>
        <taxon>Trifolieae</taxon>
        <taxon>Trifolium</taxon>
    </lineage>
</organism>
<dbReference type="AlphaFoldDB" id="A0A392R346"/>